<evidence type="ECO:0000313" key="9">
    <source>
        <dbReference type="Proteomes" id="UP000289340"/>
    </source>
</evidence>
<protein>
    <recommendedName>
        <fullName evidence="5">Importin subunit alpha</fullName>
    </recommendedName>
</protein>
<evidence type="ECO:0000256" key="4">
    <source>
        <dbReference type="ARBA" id="ARBA00022927"/>
    </source>
</evidence>
<evidence type="ECO:0000256" key="5">
    <source>
        <dbReference type="PIRNR" id="PIRNR005673"/>
    </source>
</evidence>
<dbReference type="Gramene" id="XM_028360997.1">
    <property type="protein sequence ID" value="XP_028216798.1"/>
    <property type="gene ID" value="LOC114398895"/>
</dbReference>
<dbReference type="PIRSF" id="PIRSF005673">
    <property type="entry name" value="Importin_alpha"/>
    <property type="match status" value="1"/>
</dbReference>
<keyword evidence="3" id="KW-0677">Repeat</keyword>
<dbReference type="InterPro" id="IPR011989">
    <property type="entry name" value="ARM-like"/>
</dbReference>
<evidence type="ECO:0000256" key="3">
    <source>
        <dbReference type="ARBA" id="ARBA00022737"/>
    </source>
</evidence>
<dbReference type="InterPro" id="IPR000225">
    <property type="entry name" value="Armadillo"/>
</dbReference>
<feature type="repeat" description="ARM" evidence="6">
    <location>
        <begin position="222"/>
        <end position="264"/>
    </location>
</feature>
<dbReference type="PROSITE" id="PS50176">
    <property type="entry name" value="ARM_REPEAT"/>
    <property type="match status" value="2"/>
</dbReference>
<dbReference type="GO" id="GO:0061608">
    <property type="term" value="F:nuclear import signal receptor activity"/>
    <property type="evidence" value="ECO:0007669"/>
    <property type="project" value="InterPro"/>
</dbReference>
<evidence type="ECO:0000256" key="7">
    <source>
        <dbReference type="SAM" id="MobiDB-lite"/>
    </source>
</evidence>
<dbReference type="Pfam" id="PF00514">
    <property type="entry name" value="Arm"/>
    <property type="match status" value="6"/>
</dbReference>
<dbReference type="SUPFAM" id="SSF48371">
    <property type="entry name" value="ARM repeat"/>
    <property type="match status" value="1"/>
</dbReference>
<dbReference type="Gene3D" id="1.25.10.10">
    <property type="entry name" value="Leucine-rich Repeat Variant"/>
    <property type="match status" value="1"/>
</dbReference>
<dbReference type="InterPro" id="IPR024931">
    <property type="entry name" value="Importin_alpha"/>
</dbReference>
<dbReference type="GO" id="GO:0006606">
    <property type="term" value="P:protein import into nucleus"/>
    <property type="evidence" value="ECO:0007669"/>
    <property type="project" value="InterPro"/>
</dbReference>
<name>A0A445FK98_GLYSO</name>
<dbReference type="InterPro" id="IPR016024">
    <property type="entry name" value="ARM-type_fold"/>
</dbReference>
<keyword evidence="2 5" id="KW-0813">Transport</keyword>
<feature type="region of interest" description="Disordered" evidence="7">
    <location>
        <begin position="1"/>
        <end position="35"/>
    </location>
</feature>
<evidence type="ECO:0000313" key="8">
    <source>
        <dbReference type="EMBL" id="RZB49286.1"/>
    </source>
</evidence>
<evidence type="ECO:0000256" key="1">
    <source>
        <dbReference type="ARBA" id="ARBA00010394"/>
    </source>
</evidence>
<comment type="caution">
    <text evidence="8">The sequence shown here is derived from an EMBL/GenBank/DDBJ whole genome shotgun (WGS) entry which is preliminary data.</text>
</comment>
<dbReference type="Proteomes" id="UP000289340">
    <property type="component" value="Chromosome 19"/>
</dbReference>
<comment type="similarity">
    <text evidence="1 5">Belongs to the importin alpha family.</text>
</comment>
<dbReference type="EMBL" id="QZWG01000019">
    <property type="protein sequence ID" value="RZB49286.1"/>
    <property type="molecule type" value="Genomic_DNA"/>
</dbReference>
<keyword evidence="9" id="KW-1185">Reference proteome</keyword>
<organism evidence="8 9">
    <name type="scientific">Glycine soja</name>
    <name type="common">Wild soybean</name>
    <dbReference type="NCBI Taxonomy" id="3848"/>
    <lineage>
        <taxon>Eukaryota</taxon>
        <taxon>Viridiplantae</taxon>
        <taxon>Streptophyta</taxon>
        <taxon>Embryophyta</taxon>
        <taxon>Tracheophyta</taxon>
        <taxon>Spermatophyta</taxon>
        <taxon>Magnoliopsida</taxon>
        <taxon>eudicotyledons</taxon>
        <taxon>Gunneridae</taxon>
        <taxon>Pentapetalae</taxon>
        <taxon>rosids</taxon>
        <taxon>fabids</taxon>
        <taxon>Fabales</taxon>
        <taxon>Fabaceae</taxon>
        <taxon>Papilionoideae</taxon>
        <taxon>50 kb inversion clade</taxon>
        <taxon>NPAAA clade</taxon>
        <taxon>indigoferoid/millettioid clade</taxon>
        <taxon>Phaseoleae</taxon>
        <taxon>Glycine</taxon>
        <taxon>Glycine subgen. Soja</taxon>
    </lineage>
</organism>
<keyword evidence="4 5" id="KW-0653">Protein transport</keyword>
<gene>
    <name evidence="8" type="ORF">D0Y65_052304</name>
</gene>
<dbReference type="PANTHER" id="PTHR23316">
    <property type="entry name" value="IMPORTIN ALPHA"/>
    <property type="match status" value="1"/>
</dbReference>
<sequence length="507" mass="56045">MSERTGSGSGSDRTKRSNTSGVEPHESRRRKEENLIGVRRQKRARLRYPALTAIPKLLQSLCSEYPALESQITSHLNTLLALDDQIPLIDDVLKDVVLPRFVKFLDDEKEPQFQLEALWVLTNFAEASSKHTKVVLEVGVIPRIVSILKYNSEVEILEQAIYALGLIADYSPSYRDRALSNGSLRPLLSLVESLPGSSMLIARTLCSLVQGKPPVNFQRVKNALPVLQKLIHTANEEVVSDACWALYHLSEGPEDQIQAIIEAGVCPKLVELLQHSSVAVISPALQTLGNIVTGDNAQKQIVVDNQVLPGLYQLLMRGNRKSIRIEACLAISNITSGNEAQIEAVLKANIIPQLVQILQQDELDIKSEAAWAIYNATAGGSHDNIRLLADQGCIKALCDILTCPDLTVVSVSLEGLENILKVVGEAAKEMVCGCEGLDKIQNLLTLTMECDENEDDENEDENEHEEKLEVFEIAHRILKTFWPELGLEENELENPLDGSLPFEVTNT</sequence>
<feature type="compositionally biased region" description="Basic and acidic residues" evidence="7">
    <location>
        <begin position="23"/>
        <end position="34"/>
    </location>
</feature>
<accession>A0A445FK98</accession>
<dbReference type="AlphaFoldDB" id="A0A445FK98"/>
<evidence type="ECO:0000256" key="2">
    <source>
        <dbReference type="ARBA" id="ARBA00022448"/>
    </source>
</evidence>
<proteinExistence type="inferred from homology"/>
<feature type="repeat" description="ARM" evidence="6">
    <location>
        <begin position="264"/>
        <end position="302"/>
    </location>
</feature>
<reference evidence="8 9" key="1">
    <citation type="submission" date="2018-09" db="EMBL/GenBank/DDBJ databases">
        <title>A high-quality reference genome of wild soybean provides a powerful tool to mine soybean genomes.</title>
        <authorList>
            <person name="Xie M."/>
            <person name="Chung C.Y.L."/>
            <person name="Li M.-W."/>
            <person name="Wong F.-L."/>
            <person name="Chan T.-F."/>
            <person name="Lam H.-M."/>
        </authorList>
    </citation>
    <scope>NUCLEOTIDE SEQUENCE [LARGE SCALE GENOMIC DNA]</scope>
    <source>
        <strain evidence="9">cv. W05</strain>
        <tissue evidence="8">Hypocotyl of etiolated seedlings</tissue>
    </source>
</reference>
<dbReference type="SMART" id="SM00185">
    <property type="entry name" value="ARM"/>
    <property type="match status" value="7"/>
</dbReference>
<dbReference type="GO" id="GO:0005737">
    <property type="term" value="C:cytoplasm"/>
    <property type="evidence" value="ECO:0007669"/>
    <property type="project" value="InterPro"/>
</dbReference>
<evidence type="ECO:0000256" key="6">
    <source>
        <dbReference type="PROSITE-ProRule" id="PRU00259"/>
    </source>
</evidence>